<keyword evidence="1" id="KW-1133">Transmembrane helix</keyword>
<dbReference type="EMBL" id="MEHK01000006">
    <property type="protein sequence ID" value="OEJ20891.1"/>
    <property type="molecule type" value="Genomic_DNA"/>
</dbReference>
<keyword evidence="1" id="KW-0472">Membrane</keyword>
<keyword evidence="1" id="KW-0812">Transmembrane</keyword>
<geneLocation type="plasmid" evidence="3">
    <name>pacmp2</name>
</geneLocation>
<comment type="caution">
    <text evidence="2">The sequence shown here is derived from an EMBL/GenBank/DDBJ whole genome shotgun (WGS) entry which is preliminary data.</text>
</comment>
<feature type="transmembrane region" description="Helical" evidence="1">
    <location>
        <begin position="57"/>
        <end position="75"/>
    </location>
</feature>
<keyword evidence="3" id="KW-1185">Reference proteome</keyword>
<proteinExistence type="predicted"/>
<reference evidence="2 3" key="1">
    <citation type="submission" date="2016-08" db="EMBL/GenBank/DDBJ databases">
        <title>The complete genome of Streptomyces subrutilus 10-1-1.</title>
        <authorList>
            <person name="Chen X."/>
        </authorList>
    </citation>
    <scope>NUCLEOTIDE SEQUENCE [LARGE SCALE GENOMIC DNA]</scope>
    <source>
        <strain evidence="2 3">10-1-1</strain>
        <plasmid evidence="3">pacmp2</plasmid>
    </source>
</reference>
<sequence>MASTYWCGVCRTTYPIGPEGRDAVRDMHRRENHGGGVPEGERFDPDGPDGILTGRHVLLGLVALVMLAVAARAFGFELMG</sequence>
<evidence type="ECO:0000313" key="3">
    <source>
        <dbReference type="Proteomes" id="UP000095705"/>
    </source>
</evidence>
<name>A0A1E5NXB7_9ACTN</name>
<dbReference type="Proteomes" id="UP000095705">
    <property type="component" value="Plasmid pACMP2"/>
</dbReference>
<dbReference type="RefSeq" id="WP_069918040.1">
    <property type="nucleotide sequence ID" value="NZ_CM007204.1"/>
</dbReference>
<evidence type="ECO:0000313" key="2">
    <source>
        <dbReference type="EMBL" id="OEJ20891.1"/>
    </source>
</evidence>
<gene>
    <name evidence="2" type="ORF">BGK67_35230</name>
</gene>
<dbReference type="AlphaFoldDB" id="A0A1E5NXB7"/>
<organism evidence="2 3">
    <name type="scientific">Streptomyces subrutilus</name>
    <dbReference type="NCBI Taxonomy" id="36818"/>
    <lineage>
        <taxon>Bacteria</taxon>
        <taxon>Bacillati</taxon>
        <taxon>Actinomycetota</taxon>
        <taxon>Actinomycetes</taxon>
        <taxon>Kitasatosporales</taxon>
        <taxon>Streptomycetaceae</taxon>
        <taxon>Streptomyces</taxon>
    </lineage>
</organism>
<protein>
    <submittedName>
        <fullName evidence="2">Uncharacterized protein</fullName>
    </submittedName>
</protein>
<accession>A0A1E5NXB7</accession>
<keyword evidence="2" id="KW-0614">Plasmid</keyword>
<evidence type="ECO:0000256" key="1">
    <source>
        <dbReference type="SAM" id="Phobius"/>
    </source>
</evidence>